<dbReference type="InterPro" id="IPR050439">
    <property type="entry name" value="ADAMTS_ADAMTS-like"/>
</dbReference>
<dbReference type="InterPro" id="IPR036179">
    <property type="entry name" value="Ig-like_dom_sf"/>
</dbReference>
<dbReference type="CDD" id="cd22639">
    <property type="entry name" value="Kunitz_papilin_lacunin-like"/>
    <property type="match status" value="1"/>
</dbReference>
<feature type="region of interest" description="Disordered" evidence="12">
    <location>
        <begin position="997"/>
        <end position="1022"/>
    </location>
</feature>
<organism evidence="17 18">
    <name type="scientific">Acyrthosiphon pisum</name>
    <name type="common">Pea aphid</name>
    <dbReference type="NCBI Taxonomy" id="7029"/>
    <lineage>
        <taxon>Eukaryota</taxon>
        <taxon>Metazoa</taxon>
        <taxon>Ecdysozoa</taxon>
        <taxon>Arthropoda</taxon>
        <taxon>Hexapoda</taxon>
        <taxon>Insecta</taxon>
        <taxon>Pterygota</taxon>
        <taxon>Neoptera</taxon>
        <taxon>Paraneoptera</taxon>
        <taxon>Hemiptera</taxon>
        <taxon>Sternorrhyncha</taxon>
        <taxon>Aphidomorpha</taxon>
        <taxon>Aphidoidea</taxon>
        <taxon>Aphididae</taxon>
        <taxon>Macrosiphini</taxon>
        <taxon>Acyrthosiphon</taxon>
    </lineage>
</organism>
<dbReference type="InterPro" id="IPR036383">
    <property type="entry name" value="TSP1_rpt_sf"/>
</dbReference>
<evidence type="ECO:0000256" key="7">
    <source>
        <dbReference type="ARBA" id="ARBA00022869"/>
    </source>
</evidence>
<evidence type="ECO:0000256" key="12">
    <source>
        <dbReference type="SAM" id="MobiDB-lite"/>
    </source>
</evidence>
<feature type="domain" description="BPTI/Kunitz inhibitor" evidence="13">
    <location>
        <begin position="1595"/>
        <end position="1645"/>
    </location>
</feature>
<dbReference type="InterPro" id="IPR008197">
    <property type="entry name" value="WAP_dom"/>
</dbReference>
<feature type="domain" description="Ig-like" evidence="14">
    <location>
        <begin position="2143"/>
        <end position="2230"/>
    </location>
</feature>
<feature type="domain" description="BPTI/Kunitz inhibitor" evidence="13">
    <location>
        <begin position="1791"/>
        <end position="1841"/>
    </location>
</feature>
<evidence type="ECO:0000259" key="16">
    <source>
        <dbReference type="PROSITE" id="PS51390"/>
    </source>
</evidence>
<evidence type="ECO:0000256" key="10">
    <source>
        <dbReference type="ARBA" id="ARBA00023319"/>
    </source>
</evidence>
<keyword evidence="7" id="KW-0084">Basement membrane</keyword>
<dbReference type="InterPro" id="IPR013783">
    <property type="entry name" value="Ig-like_fold"/>
</dbReference>
<dbReference type="InterPro" id="IPR013098">
    <property type="entry name" value="Ig_I-set"/>
</dbReference>
<dbReference type="SMART" id="SM00131">
    <property type="entry name" value="KU"/>
    <property type="match status" value="8"/>
</dbReference>
<keyword evidence="7" id="KW-0272">Extracellular matrix</keyword>
<dbReference type="Gene3D" id="2.60.40.10">
    <property type="entry name" value="Immunoglobulins"/>
    <property type="match status" value="2"/>
</dbReference>
<dbReference type="CDD" id="cd00109">
    <property type="entry name" value="Kunitz-type"/>
    <property type="match status" value="6"/>
</dbReference>
<feature type="region of interest" description="Disordered" evidence="12">
    <location>
        <begin position="780"/>
        <end position="813"/>
    </location>
</feature>
<proteinExistence type="predicted"/>
<dbReference type="SMART" id="SM00209">
    <property type="entry name" value="TSP1"/>
    <property type="match status" value="7"/>
</dbReference>
<protein>
    <recommendedName>
        <fullName evidence="19">Papilin</fullName>
    </recommendedName>
</protein>
<keyword evidence="9 11" id="KW-1015">Disulfide bond</keyword>
<evidence type="ECO:0000256" key="2">
    <source>
        <dbReference type="ARBA" id="ARBA00022473"/>
    </source>
</evidence>
<dbReference type="SMART" id="SM00217">
    <property type="entry name" value="WAP"/>
    <property type="match status" value="1"/>
</dbReference>
<dbReference type="GO" id="GO:0005576">
    <property type="term" value="C:extracellular region"/>
    <property type="evidence" value="ECO:0007669"/>
    <property type="project" value="InterPro"/>
</dbReference>
<feature type="domain" description="BPTI/Kunitz inhibitor" evidence="13">
    <location>
        <begin position="1660"/>
        <end position="1710"/>
    </location>
</feature>
<dbReference type="GO" id="GO:0004867">
    <property type="term" value="F:serine-type endopeptidase inhibitor activity"/>
    <property type="evidence" value="ECO:0007669"/>
    <property type="project" value="UniProtKB-KW"/>
</dbReference>
<evidence type="ECO:0000313" key="17">
    <source>
        <dbReference type="EnsemblMetazoa" id="XP_016664237.1"/>
    </source>
</evidence>
<evidence type="ECO:0000256" key="8">
    <source>
        <dbReference type="ARBA" id="ARBA00022900"/>
    </source>
</evidence>
<dbReference type="Pfam" id="PF07679">
    <property type="entry name" value="I-set"/>
    <property type="match status" value="1"/>
</dbReference>
<feature type="domain" description="BPTI/Kunitz inhibitor" evidence="13">
    <location>
        <begin position="1477"/>
        <end position="1527"/>
    </location>
</feature>
<dbReference type="OrthoDB" id="5950222at2759"/>
<keyword evidence="5" id="KW-0732">Signal</keyword>
<dbReference type="InterPro" id="IPR020901">
    <property type="entry name" value="Prtase_inh_Kunz-CS"/>
</dbReference>
<dbReference type="PANTHER" id="PTHR13723:SF281">
    <property type="entry name" value="PAPILIN"/>
    <property type="match status" value="1"/>
</dbReference>
<evidence type="ECO:0000256" key="9">
    <source>
        <dbReference type="ARBA" id="ARBA00023157"/>
    </source>
</evidence>
<reference evidence="18" key="1">
    <citation type="submission" date="2010-06" db="EMBL/GenBank/DDBJ databases">
        <authorList>
            <person name="Jiang H."/>
            <person name="Abraham K."/>
            <person name="Ali S."/>
            <person name="Alsbrooks S.L."/>
            <person name="Anim B.N."/>
            <person name="Anosike U.S."/>
            <person name="Attaway T."/>
            <person name="Bandaranaike D.P."/>
            <person name="Battles P.K."/>
            <person name="Bell S.N."/>
            <person name="Bell A.V."/>
            <person name="Beltran B."/>
            <person name="Bickham C."/>
            <person name="Bustamante Y."/>
            <person name="Caleb T."/>
            <person name="Canada A."/>
            <person name="Cardenas V."/>
            <person name="Carter K."/>
            <person name="Chacko J."/>
            <person name="Chandrabose M.N."/>
            <person name="Chavez D."/>
            <person name="Chavez A."/>
            <person name="Chen L."/>
            <person name="Chu H.-S."/>
            <person name="Claassen K.J."/>
            <person name="Cockrell R."/>
            <person name="Collins M."/>
            <person name="Cooper J.A."/>
            <person name="Cree A."/>
            <person name="Curry S.M."/>
            <person name="Da Y."/>
            <person name="Dao M.D."/>
            <person name="Das B."/>
            <person name="Davila M.-L."/>
            <person name="Davy-Carroll L."/>
            <person name="Denson S."/>
            <person name="Dinh H."/>
            <person name="Ebong V.E."/>
            <person name="Edwards J.R."/>
            <person name="Egan A."/>
            <person name="El-Daye J."/>
            <person name="Escobedo L."/>
            <person name="Fernandez S."/>
            <person name="Fernando P.R."/>
            <person name="Flagg N."/>
            <person name="Forbes L.D."/>
            <person name="Fowler R.G."/>
            <person name="Fu Q."/>
            <person name="Gabisi R.A."/>
            <person name="Ganer J."/>
            <person name="Garbino Pronczuk A."/>
            <person name="Garcia R.M."/>
            <person name="Garner T."/>
            <person name="Garrett T.E."/>
            <person name="Gonzalez D.A."/>
            <person name="Hamid H."/>
            <person name="Hawkins E.S."/>
            <person name="Hirani K."/>
            <person name="Hogues M.E."/>
            <person name="Hollins B."/>
            <person name="Hsiao C.-H."/>
            <person name="Jabil R."/>
            <person name="James M.L."/>
            <person name="Jhangiani S.N."/>
            <person name="Johnson B."/>
            <person name="Johnson Q."/>
            <person name="Joshi V."/>
            <person name="Kalu J.B."/>
            <person name="Kam C."/>
            <person name="Kashfia A."/>
            <person name="Keebler J."/>
            <person name="Kisamo H."/>
            <person name="Kovar C.L."/>
            <person name="Lago L.A."/>
            <person name="Lai C.-Y."/>
            <person name="Laidlaw J."/>
            <person name="Lara F."/>
            <person name="Le T.-K."/>
            <person name="Lee S.L."/>
            <person name="Legall F.H."/>
            <person name="Lemon S.J."/>
            <person name="Lewis L.R."/>
            <person name="Li B."/>
            <person name="Liu Y."/>
            <person name="Liu Y.-S."/>
            <person name="Lopez J."/>
            <person name="Lozado R.J."/>
            <person name="Lu J."/>
            <person name="Madu R.C."/>
            <person name="Maheshwari M."/>
            <person name="Maheshwari R."/>
            <person name="Malloy K."/>
            <person name="Martinez E."/>
            <person name="Mathew T."/>
            <person name="Mercado I.C."/>
            <person name="Mercado C."/>
            <person name="Meyer B."/>
            <person name="Montgomery K."/>
            <person name="Morgan M.B."/>
            <person name="Munidasa M."/>
            <person name="Nazareth L.V."/>
            <person name="Nelson J."/>
            <person name="Ng B.M."/>
            <person name="Nguyen N.B."/>
            <person name="Nguyen P.Q."/>
            <person name="Nguyen T."/>
            <person name="Obregon M."/>
            <person name="Okwuonu G.O."/>
            <person name="Onwere C.G."/>
            <person name="Orozco G."/>
            <person name="Parra A."/>
            <person name="Patel S."/>
            <person name="Patil S."/>
            <person name="Perez A."/>
            <person name="Perez Y."/>
            <person name="Pham C."/>
            <person name="Primus E.L."/>
            <person name="Pu L.-L."/>
            <person name="Puazo M."/>
            <person name="Qin X."/>
            <person name="Quiroz J.B."/>
            <person name="Reese J."/>
            <person name="Richards S."/>
            <person name="Rives C.M."/>
            <person name="Robberts R."/>
            <person name="Ruiz S.J."/>
            <person name="Ruiz M.J."/>
            <person name="Santibanez J."/>
            <person name="Schneider B.W."/>
            <person name="Sisson I."/>
            <person name="Smith M."/>
            <person name="Sodergren E."/>
            <person name="Song X.-Z."/>
            <person name="Song B.B."/>
            <person name="Summersgill H."/>
            <person name="Thelus R."/>
            <person name="Thornton R.D."/>
            <person name="Trejos Z.Y."/>
            <person name="Usmani K."/>
            <person name="Vattathil S."/>
            <person name="Villasana D."/>
            <person name="Walker D.L."/>
            <person name="Wang S."/>
            <person name="Wang K."/>
            <person name="White C.S."/>
            <person name="Williams A.C."/>
            <person name="Williamson J."/>
            <person name="Wilson K."/>
            <person name="Woghiren I.O."/>
            <person name="Woodworth J.R."/>
            <person name="Worley K.C."/>
            <person name="Wright R.A."/>
            <person name="Wu W."/>
            <person name="Young L."/>
            <person name="Zhang L."/>
            <person name="Zhang J."/>
            <person name="Zhu Y."/>
            <person name="Muzny D.M."/>
            <person name="Weinstock G."/>
            <person name="Gibbs R.A."/>
        </authorList>
    </citation>
    <scope>NUCLEOTIDE SEQUENCE [LARGE SCALE GENOMIC DNA]</scope>
    <source>
        <strain evidence="18">LSR1</strain>
    </source>
</reference>
<dbReference type="PROSITE" id="PS50900">
    <property type="entry name" value="PLAC"/>
    <property type="match status" value="1"/>
</dbReference>
<feature type="domain" description="WAP" evidence="16">
    <location>
        <begin position="2074"/>
        <end position="2120"/>
    </location>
</feature>
<feature type="domain" description="BPTI/Kunitz inhibitor" evidence="13">
    <location>
        <begin position="1848"/>
        <end position="1898"/>
    </location>
</feature>
<dbReference type="PROSITE" id="PS50279">
    <property type="entry name" value="BPTI_KUNITZ_2"/>
    <property type="match status" value="8"/>
</dbReference>
<dbReference type="EnsemblMetazoa" id="XM_016808748.2">
    <property type="protein sequence ID" value="XP_016664237.1"/>
    <property type="gene ID" value="LOC100162064"/>
</dbReference>
<feature type="domain" description="PLAC" evidence="15">
    <location>
        <begin position="2325"/>
        <end position="2364"/>
    </location>
</feature>
<dbReference type="Pfam" id="PF05986">
    <property type="entry name" value="ADAMTS_spacer1"/>
    <property type="match status" value="1"/>
</dbReference>
<sequence>MDVLRHERYLALLILIISFNISVSLTKQHHLRHGRHKRQQWNNTFSSSGFVPEYHVYLDGSTSESGEWSPWSDDSQCSRSCGGGVAFQTRRCLTYRQDGSEDCTGSSKRYYSCNIQECPRKSLDFRLEQCAAFNRVPFEGLTYEWVPYTKAPNKCELNCMPKGERFYYRHRNKVIDGTTCDEEKLDVCVDGKCLSVGCDNLLGSPVREDRCRNCGGDGSNCNTVQGILDMNDLQYGYTDILLIPAGATNIRVREIQPSNNYLAIRNISGHYYLNGNWKIDYPRSLKICNSVFHYERKKRALYTPEIITSLGPISEAIYIVLLYQEANPGIEYEYSIPTSAAKLTLSKGYGWIYNEFTECNTTCGGGTRTRNVWCAQKNDSMPVPAELCDPGLEPLKSQSCSMEPCPPKWAPANWTLCTHKCGTNGTQTREVGCVRRINGVDVPADSNYCEQYDGTKPVTEQPCNVGLECPLWHTDPWKPCNQLCGAGKQTRKVSCYRKVDRKIIVLNDDECDTKKPDTEKKCQLRPCEGVDWVTSAWSGCGDCNLDFETRQVICANAKGKLYDTKFCKNSKYPEVIRNCTPSDACEYQWYATQWSECSSKCSTGKQIRKVFCGSLVGDSIKKVDNIKCDPSKKYEDTKNCTGKETCKGEWFSGPWTACSKPCGSGEKSRKVFCMVGNSTVDASQCKPETLLYSSDECNKQPCGEDQIMPVESKKPITEEDTLEEEECEDEMITVTPFAIEPDYEASTSSYTQSSDDNMIDTDSKNTMKSEESNIFTTHSMNTEKESTAPSEIKVTSTEKKPNSITTTSSTKRKKRQAILDAKINFPHDTTTNIPNISNDLSSTFESSTIISTTDMSTTDISTTDISTTDPTTIDTPTTIDVSSTVDTVTPVSSTSPSTSPEPTTITSQTETLQTETMTSNGNISSSADISSSTADISSSTADSSTKNSDKTTPMELTTVSMSSPDTESTAVSDSITETSTDAISSTDITSTINLSSSTELSTSLSSSETIASSTEISVSTSDYTSETSVIMTTLTAVTNSTKRTNPLIAASKKSKRICKKKKKLVGCQTSEFGCCFDEKTPAKGPFSAGCPDVHTCKDTEYNCCSDGVTPATGPKNEGCPPSVCNATLYGCCTDGYSISLGNDFEGCPVEVTTPVLTTTLAPDLGCKNSQFGCCPNGMTPATGPSFQGCYECVEGSGECDSCLETTYGCCADNVTAATGPNMTGCPDSQDNLTTDGFISITSTSEPPTDSCQLSEFGCCPDGVTSASGYNLEGCIGVDFDNCTYNENDTECLSACAKEQFGCCDDNTTAAHGPNKEGCCLYSQYGCCPDNIVPANGPNLQGCGCIYTPFGCCPDNTTTARGPNNSGCSCQYTEHKCCPDNFTPASGPQYQGCACHTYQFGCCPDGITKAIGPNSQGCGCEYTQYGCCSDKNTPAPDESKNCSCEASKYGCCLDGITESKGENFEGCQSKPILPGDRCKEPKDRGSCSDFTVKWFFDTEYGGCSRFWYGGCNGNNNRFKTQEECKDICVEPSGRDVCYLPKSVGPCEGYYPTWYYDQDRKQCAQFVYGGCLGNNNKFQTREECEHLCVIPDTLDPCEQPLTPGPCKGNFSRWYYDKSTRSCSQFNYGGCKGSQNNFLNKESCNHKCINPLKAQEELDEDVCKLPKDSGPCEGNKVYWYYNHEKTKCRKFVYGGCGGNKNRFHSQSDCIANCYSKLLIKEIDTCKLPALVGECHDYVNRWYFNSLDGRCRQFYYGGCGGNENNFETEYNCENKCIDSGRITTLPPPQFSIDKCFLNQDRGNCSNMSSKYFYDRQDGVCKPFMYGGCGGNDNRFESKQECERQCFEAQDLCQLPKVEGPCRGDFRQWYYDKNSDRCFQFQYGGCRGNTNRFNDRQTCETRCVQNAVTVASPVIPVTRPSDVCLIPLDPGPCLQTVDMWYFKTSSRRCESFSYSGCEGNANKFQSVEECERICHPYIDPNANTVIQETPISKPDEPQISTDICEAGKLRCKQLSEEATRCPYGLEQRVNSVGCDDCRCFNPCLPAPDQKSVCPADYQCMVDVITSDNGDSKYKATCRPVFKPGECPQIAVYQSDCAEQCRTDADCVGDDKCCYNGCGTFCLRPQQSTTTTTTPSTTTAVTQEKESPPQIVTADSNVEADEGNFATLRCIVVGTPTPTIVWQKNTTLIDGSGGHYKLFADGTLQIIGLYKYDSGVYICMASNGIGEPIRKEVYLTVRVPVRVNISLPTTMIAVGSDLTIPCSVDGYPIPTVTWYKDGQILRNNERTQATENKLVVVRTNASDSGSYKCEAYNSYSSDEKTVNITIEGLYIHPNCTDSKFFANCSLIVKGSYCNHTYYKKFCCESCTRAGQLPTNDYQPNFPYISTTIRRFRRDLVNKLQRLNLF</sequence>
<keyword evidence="18" id="KW-1185">Reference proteome</keyword>
<keyword evidence="6" id="KW-0677">Repeat</keyword>
<feature type="domain" description="BPTI/Kunitz inhibitor" evidence="13">
    <location>
        <begin position="1722"/>
        <end position="1772"/>
    </location>
</feature>
<feature type="domain" description="BPTI/Kunitz inhibitor" evidence="13">
    <location>
        <begin position="1919"/>
        <end position="1969"/>
    </location>
</feature>
<dbReference type="Pfam" id="PF00095">
    <property type="entry name" value="WAP"/>
    <property type="match status" value="1"/>
</dbReference>
<evidence type="ECO:0000256" key="4">
    <source>
        <dbReference type="ARBA" id="ARBA00022690"/>
    </source>
</evidence>
<name>A0A8R2D7M8_ACYPI</name>
<dbReference type="PRINTS" id="PR01857">
    <property type="entry name" value="ADAMTSFAMILY"/>
</dbReference>
<dbReference type="SMART" id="SM00408">
    <property type="entry name" value="IGc2"/>
    <property type="match status" value="2"/>
</dbReference>
<dbReference type="InterPro" id="IPR002223">
    <property type="entry name" value="Kunitz_BPTI"/>
</dbReference>
<dbReference type="SUPFAM" id="SSF57362">
    <property type="entry name" value="BPTI-like"/>
    <property type="match status" value="8"/>
</dbReference>
<feature type="compositionally biased region" description="Low complexity" evidence="12">
    <location>
        <begin position="861"/>
        <end position="945"/>
    </location>
</feature>
<dbReference type="InterPro" id="IPR010909">
    <property type="entry name" value="PLAC"/>
</dbReference>
<dbReference type="GeneID" id="100162064"/>
<feature type="disulfide bond" evidence="11">
    <location>
        <begin position="81"/>
        <end position="118"/>
    </location>
</feature>
<dbReference type="SUPFAM" id="SSF48726">
    <property type="entry name" value="Immunoglobulin"/>
    <property type="match status" value="2"/>
</dbReference>
<feature type="compositionally biased region" description="Low complexity" evidence="12">
    <location>
        <begin position="972"/>
        <end position="983"/>
    </location>
</feature>
<dbReference type="PROSITE" id="PS51390">
    <property type="entry name" value="WAP"/>
    <property type="match status" value="1"/>
</dbReference>
<evidence type="ECO:0000256" key="1">
    <source>
        <dbReference type="ARBA" id="ARBA00004302"/>
    </source>
</evidence>
<dbReference type="InterPro" id="IPR003599">
    <property type="entry name" value="Ig_sub"/>
</dbReference>
<dbReference type="InterPro" id="IPR010294">
    <property type="entry name" value="ADAMTS_spacer1"/>
</dbReference>
<dbReference type="Pfam" id="PF13927">
    <property type="entry name" value="Ig_3"/>
    <property type="match status" value="1"/>
</dbReference>
<dbReference type="Proteomes" id="UP000007819">
    <property type="component" value="Chromosome X"/>
</dbReference>
<dbReference type="Pfam" id="PF19030">
    <property type="entry name" value="TSP1_ADAMTS"/>
    <property type="match status" value="5"/>
</dbReference>
<evidence type="ECO:0000259" key="13">
    <source>
        <dbReference type="PROSITE" id="PS50279"/>
    </source>
</evidence>
<feature type="domain" description="BPTI/Kunitz inhibitor" evidence="13">
    <location>
        <begin position="1536"/>
        <end position="1586"/>
    </location>
</feature>
<keyword evidence="4" id="KW-0646">Protease inhibitor</keyword>
<dbReference type="PROSITE" id="PS50835">
    <property type="entry name" value="IG_LIKE"/>
    <property type="match status" value="2"/>
</dbReference>
<dbReference type="RefSeq" id="XP_016664237.1">
    <property type="nucleotide sequence ID" value="XM_016808748.2"/>
</dbReference>
<dbReference type="InterPro" id="IPR007110">
    <property type="entry name" value="Ig-like_dom"/>
</dbReference>
<feature type="disulfide bond" evidence="11">
    <location>
        <begin position="92"/>
        <end position="103"/>
    </location>
</feature>
<feature type="compositionally biased region" description="Polar residues" evidence="12">
    <location>
        <begin position="950"/>
        <end position="971"/>
    </location>
</feature>
<dbReference type="Pfam" id="PF00014">
    <property type="entry name" value="Kunitz_BPTI"/>
    <property type="match status" value="8"/>
</dbReference>
<dbReference type="Gene3D" id="4.10.410.10">
    <property type="entry name" value="Pancreatic trypsin inhibitor Kunitz domain"/>
    <property type="match status" value="8"/>
</dbReference>
<reference evidence="17" key="2">
    <citation type="submission" date="2022-06" db="UniProtKB">
        <authorList>
            <consortium name="EnsemblMetazoa"/>
        </authorList>
    </citation>
    <scope>IDENTIFICATION</scope>
</reference>
<dbReference type="GO" id="GO:0006508">
    <property type="term" value="P:proteolysis"/>
    <property type="evidence" value="ECO:0007669"/>
    <property type="project" value="TreeGrafter"/>
</dbReference>
<dbReference type="FunFam" id="2.20.100.10:FF:000005">
    <property type="entry name" value="ADAM metallopeptidase with thrombospondin type 1 motif 9"/>
    <property type="match status" value="1"/>
</dbReference>
<dbReference type="SMART" id="SM00409">
    <property type="entry name" value="IG"/>
    <property type="match status" value="2"/>
</dbReference>
<keyword evidence="8" id="KW-0722">Serine protease inhibitor</keyword>
<dbReference type="SUPFAM" id="SSF57256">
    <property type="entry name" value="Elafin-like"/>
    <property type="match status" value="1"/>
</dbReference>
<dbReference type="InterPro" id="IPR003598">
    <property type="entry name" value="Ig_sub2"/>
</dbReference>
<dbReference type="CTD" id="43872"/>
<dbReference type="InterPro" id="IPR000884">
    <property type="entry name" value="TSP1_rpt"/>
</dbReference>
<evidence type="ECO:0008006" key="19">
    <source>
        <dbReference type="Google" id="ProtNLM"/>
    </source>
</evidence>
<feature type="region of interest" description="Disordered" evidence="12">
    <location>
        <begin position="861"/>
        <end position="983"/>
    </location>
</feature>
<dbReference type="FunFam" id="2.60.40.10:FF:000032">
    <property type="entry name" value="palladin isoform X1"/>
    <property type="match status" value="1"/>
</dbReference>
<dbReference type="PROSITE" id="PS50092">
    <property type="entry name" value="TSP1"/>
    <property type="match status" value="5"/>
</dbReference>
<evidence type="ECO:0000256" key="11">
    <source>
        <dbReference type="PIRSR" id="PIRSR613273-3"/>
    </source>
</evidence>
<dbReference type="PRINTS" id="PR00759">
    <property type="entry name" value="BASICPTASE"/>
</dbReference>
<evidence type="ECO:0000259" key="14">
    <source>
        <dbReference type="PROSITE" id="PS50835"/>
    </source>
</evidence>
<accession>A0A8R2D7M8</accession>
<dbReference type="GO" id="GO:0005604">
    <property type="term" value="C:basement membrane"/>
    <property type="evidence" value="ECO:0007669"/>
    <property type="project" value="UniProtKB-SubCell"/>
</dbReference>
<keyword evidence="3" id="KW-0964">Secreted</keyword>
<dbReference type="SUPFAM" id="SSF82895">
    <property type="entry name" value="TSP-1 type 1 repeat"/>
    <property type="match status" value="6"/>
</dbReference>
<evidence type="ECO:0000256" key="6">
    <source>
        <dbReference type="ARBA" id="ARBA00022737"/>
    </source>
</evidence>
<keyword evidence="2" id="KW-0217">Developmental protein</keyword>
<dbReference type="FunFam" id="4.10.410.10:FF:000020">
    <property type="entry name" value="Collagen, type VI, alpha 3"/>
    <property type="match status" value="7"/>
</dbReference>
<dbReference type="InterPro" id="IPR036645">
    <property type="entry name" value="Elafin-like_sf"/>
</dbReference>
<keyword evidence="10" id="KW-0393">Immunoglobulin domain</keyword>
<evidence type="ECO:0000256" key="5">
    <source>
        <dbReference type="ARBA" id="ARBA00022729"/>
    </source>
</evidence>
<evidence type="ECO:0000256" key="3">
    <source>
        <dbReference type="ARBA" id="ARBA00022525"/>
    </source>
</evidence>
<dbReference type="PROSITE" id="PS00280">
    <property type="entry name" value="BPTI_KUNITZ_1"/>
    <property type="match status" value="5"/>
</dbReference>
<dbReference type="Gene3D" id="2.20.100.10">
    <property type="entry name" value="Thrombospondin type-1 (TSP1) repeat"/>
    <property type="match status" value="4"/>
</dbReference>
<dbReference type="GO" id="GO:0004222">
    <property type="term" value="F:metalloendopeptidase activity"/>
    <property type="evidence" value="ECO:0007669"/>
    <property type="project" value="TreeGrafter"/>
</dbReference>
<comment type="subcellular location">
    <subcellularLocation>
        <location evidence="1">Secreted</location>
        <location evidence="1">Extracellular space</location>
        <location evidence="1">Extracellular matrix</location>
        <location evidence="1">Basement membrane</location>
    </subcellularLocation>
</comment>
<feature type="disulfide bond" evidence="11">
    <location>
        <begin position="77"/>
        <end position="113"/>
    </location>
</feature>
<dbReference type="InterPro" id="IPR036880">
    <property type="entry name" value="Kunitz_BPTI_sf"/>
</dbReference>
<dbReference type="Gene3D" id="2.60.120.830">
    <property type="match status" value="1"/>
</dbReference>
<feature type="compositionally biased region" description="Low complexity" evidence="12">
    <location>
        <begin position="2122"/>
        <end position="2133"/>
    </location>
</feature>
<dbReference type="Pfam" id="PF00090">
    <property type="entry name" value="TSP_1"/>
    <property type="match status" value="1"/>
</dbReference>
<dbReference type="InterPro" id="IPR013273">
    <property type="entry name" value="ADAMTS/ADAMTS-like"/>
</dbReference>
<dbReference type="GO" id="GO:0030198">
    <property type="term" value="P:extracellular matrix organization"/>
    <property type="evidence" value="ECO:0007669"/>
    <property type="project" value="InterPro"/>
</dbReference>
<feature type="domain" description="Ig-like" evidence="14">
    <location>
        <begin position="2234"/>
        <end position="2319"/>
    </location>
</feature>
<dbReference type="FunFam" id="2.60.120.830:FF:000001">
    <property type="entry name" value="A disintegrin and metalloproteinase with thrombospondin motifs 1"/>
    <property type="match status" value="1"/>
</dbReference>
<dbReference type="PANTHER" id="PTHR13723">
    <property type="entry name" value="ADAMTS A DISINTEGRIN AND METALLOPROTEASE WITH THROMBOSPONDIN MOTIFS PROTEASE"/>
    <property type="match status" value="1"/>
</dbReference>
<dbReference type="Pfam" id="PF08686">
    <property type="entry name" value="PLAC"/>
    <property type="match status" value="1"/>
</dbReference>
<feature type="region of interest" description="Disordered" evidence="12">
    <location>
        <begin position="2122"/>
        <end position="2142"/>
    </location>
</feature>
<evidence type="ECO:0000259" key="15">
    <source>
        <dbReference type="PROSITE" id="PS50900"/>
    </source>
</evidence>
<evidence type="ECO:0000313" key="18">
    <source>
        <dbReference type="Proteomes" id="UP000007819"/>
    </source>
</evidence>